<sequence length="212" mass="24092">MNYKHIIWDWNGTIVDDSWLSVEVLNGILKSFNLPEVGKEDYRENFSFPVINYYRKLGLNVSKEKFDEIGKIFIKNFNAKRFDCKLNDGALNVIQKISAHKIPQSILSAYEINFLNEAVEFFGIKKYMSKISGLSDINANTKLELGKKHIESLNLPPEEILVIGDTDHDFEVAHKTGANCVLMATGHQSRQRLAKTGAKVCIDFAELDGFLF</sequence>
<dbReference type="SFLD" id="SFLDG01129">
    <property type="entry name" value="C1.5:_HAD__Beta-PGM__Phosphata"/>
    <property type="match status" value="1"/>
</dbReference>
<dbReference type="InterPro" id="IPR023198">
    <property type="entry name" value="PGP-like_dom2"/>
</dbReference>
<dbReference type="GO" id="GO:0016787">
    <property type="term" value="F:hydrolase activity"/>
    <property type="evidence" value="ECO:0007669"/>
    <property type="project" value="UniProtKB-KW"/>
</dbReference>
<comment type="similarity">
    <text evidence="3">Belongs to the HAD-like hydrolase superfamily. CbbY/CbbZ/Gph/YieH family.</text>
</comment>
<dbReference type="EC" id="3.1.3.18" evidence="4"/>
<keyword evidence="6" id="KW-1185">Reference proteome</keyword>
<gene>
    <name evidence="5" type="ORF">MOX91_06930</name>
</gene>
<organism evidence="5 6">
    <name type="scientific">Intestinicryptomonas porci</name>
    <dbReference type="NCBI Taxonomy" id="2926320"/>
    <lineage>
        <taxon>Bacteria</taxon>
        <taxon>Pseudomonadati</taxon>
        <taxon>Verrucomicrobiota</taxon>
        <taxon>Opitutia</taxon>
        <taxon>Opitutales</taxon>
        <taxon>Intestinicryptomonaceae</taxon>
        <taxon>Intestinicryptomonas</taxon>
    </lineage>
</organism>
<dbReference type="InterPro" id="IPR050155">
    <property type="entry name" value="HAD-like_hydrolase_sf"/>
</dbReference>
<dbReference type="InterPro" id="IPR036412">
    <property type="entry name" value="HAD-like_sf"/>
</dbReference>
<proteinExistence type="inferred from homology"/>
<comment type="catalytic activity">
    <reaction evidence="1">
        <text>2-phosphoglycolate + H2O = glycolate + phosphate</text>
        <dbReference type="Rhea" id="RHEA:14369"/>
        <dbReference type="ChEBI" id="CHEBI:15377"/>
        <dbReference type="ChEBI" id="CHEBI:29805"/>
        <dbReference type="ChEBI" id="CHEBI:43474"/>
        <dbReference type="ChEBI" id="CHEBI:58033"/>
        <dbReference type="EC" id="3.1.3.18"/>
    </reaction>
</comment>
<evidence type="ECO:0000313" key="5">
    <source>
        <dbReference type="EMBL" id="MDX8415907.1"/>
    </source>
</evidence>
<dbReference type="Proteomes" id="UP001275932">
    <property type="component" value="Unassembled WGS sequence"/>
</dbReference>
<evidence type="ECO:0000256" key="3">
    <source>
        <dbReference type="ARBA" id="ARBA00006171"/>
    </source>
</evidence>
<dbReference type="Pfam" id="PF13419">
    <property type="entry name" value="HAD_2"/>
    <property type="match status" value="1"/>
</dbReference>
<name>A0ABU4WH93_9BACT</name>
<protein>
    <recommendedName>
        <fullName evidence="4">phosphoglycolate phosphatase</fullName>
        <ecNumber evidence="4">3.1.3.18</ecNumber>
    </recommendedName>
</protein>
<evidence type="ECO:0000313" key="6">
    <source>
        <dbReference type="Proteomes" id="UP001275932"/>
    </source>
</evidence>
<accession>A0ABU4WH93</accession>
<dbReference type="InterPro" id="IPR041492">
    <property type="entry name" value="HAD_2"/>
</dbReference>
<dbReference type="EMBL" id="JALBUT010000007">
    <property type="protein sequence ID" value="MDX8415907.1"/>
    <property type="molecule type" value="Genomic_DNA"/>
</dbReference>
<dbReference type="SFLD" id="SFLDS00003">
    <property type="entry name" value="Haloacid_Dehalogenase"/>
    <property type="match status" value="1"/>
</dbReference>
<evidence type="ECO:0000256" key="2">
    <source>
        <dbReference type="ARBA" id="ARBA00004818"/>
    </source>
</evidence>
<dbReference type="InterPro" id="IPR023214">
    <property type="entry name" value="HAD_sf"/>
</dbReference>
<comment type="caution">
    <text evidence="5">The sequence shown here is derived from an EMBL/GenBank/DDBJ whole genome shotgun (WGS) entry which is preliminary data.</text>
</comment>
<dbReference type="SUPFAM" id="SSF56784">
    <property type="entry name" value="HAD-like"/>
    <property type="match status" value="1"/>
</dbReference>
<dbReference type="PANTHER" id="PTHR43434">
    <property type="entry name" value="PHOSPHOGLYCOLATE PHOSPHATASE"/>
    <property type="match status" value="1"/>
</dbReference>
<dbReference type="Gene3D" id="3.40.50.1000">
    <property type="entry name" value="HAD superfamily/HAD-like"/>
    <property type="match status" value="1"/>
</dbReference>
<reference evidence="5 6" key="1">
    <citation type="submission" date="2022-03" db="EMBL/GenBank/DDBJ databases">
        <title>Novel taxa within the pig intestine.</title>
        <authorList>
            <person name="Wylensek D."/>
            <person name="Bishof K."/>
            <person name="Afrizal A."/>
            <person name="Clavel T."/>
        </authorList>
    </citation>
    <scope>NUCLEOTIDE SEQUENCE [LARGE SCALE GENOMIC DNA]</scope>
    <source>
        <strain evidence="5 6">CLA-KB-P66</strain>
    </source>
</reference>
<dbReference type="PANTHER" id="PTHR43434:SF1">
    <property type="entry name" value="PHOSPHOGLYCOLATE PHOSPHATASE"/>
    <property type="match status" value="1"/>
</dbReference>
<evidence type="ECO:0000256" key="4">
    <source>
        <dbReference type="ARBA" id="ARBA00013078"/>
    </source>
</evidence>
<keyword evidence="5" id="KW-0378">Hydrolase</keyword>
<evidence type="ECO:0000256" key="1">
    <source>
        <dbReference type="ARBA" id="ARBA00000830"/>
    </source>
</evidence>
<dbReference type="Gene3D" id="1.10.150.240">
    <property type="entry name" value="Putative phosphatase, domain 2"/>
    <property type="match status" value="1"/>
</dbReference>
<dbReference type="RefSeq" id="WP_370397360.1">
    <property type="nucleotide sequence ID" value="NZ_JALBUT010000007.1"/>
</dbReference>
<comment type="pathway">
    <text evidence="2">Organic acid metabolism; glycolate biosynthesis; glycolate from 2-phosphoglycolate: step 1/1.</text>
</comment>